<keyword evidence="3" id="KW-1185">Reference proteome</keyword>
<reference evidence="2" key="1">
    <citation type="submission" date="2022-08" db="EMBL/GenBank/DDBJ databases">
        <title>Draft genome sequencing of Roseisolibacter agri AW1220.</title>
        <authorList>
            <person name="Tobiishi Y."/>
            <person name="Tonouchi A."/>
        </authorList>
    </citation>
    <scope>NUCLEOTIDE SEQUENCE</scope>
    <source>
        <strain evidence="2">AW1220</strain>
    </source>
</reference>
<feature type="signal peptide" evidence="1">
    <location>
        <begin position="1"/>
        <end position="19"/>
    </location>
</feature>
<feature type="chain" id="PRO_5041389349" evidence="1">
    <location>
        <begin position="20"/>
        <end position="615"/>
    </location>
</feature>
<evidence type="ECO:0000313" key="3">
    <source>
        <dbReference type="Proteomes" id="UP001161325"/>
    </source>
</evidence>
<evidence type="ECO:0000256" key="1">
    <source>
        <dbReference type="SAM" id="SignalP"/>
    </source>
</evidence>
<evidence type="ECO:0000313" key="2">
    <source>
        <dbReference type="EMBL" id="GLC24818.1"/>
    </source>
</evidence>
<dbReference type="PROSITE" id="PS51257">
    <property type="entry name" value="PROKAR_LIPOPROTEIN"/>
    <property type="match status" value="1"/>
</dbReference>
<proteinExistence type="predicted"/>
<name>A0AA37QFJ5_9BACT</name>
<keyword evidence="1" id="KW-0732">Signal</keyword>
<comment type="caution">
    <text evidence="2">The sequence shown here is derived from an EMBL/GenBank/DDBJ whole genome shotgun (WGS) entry which is preliminary data.</text>
</comment>
<dbReference type="RefSeq" id="WP_284349262.1">
    <property type="nucleotide sequence ID" value="NZ_BRXS01000002.1"/>
</dbReference>
<dbReference type="AlphaFoldDB" id="A0AA37QFJ5"/>
<gene>
    <name evidence="2" type="ORF">rosag_13310</name>
</gene>
<protein>
    <submittedName>
        <fullName evidence="2">Uncharacterized protein</fullName>
    </submittedName>
</protein>
<organism evidence="2 3">
    <name type="scientific">Roseisolibacter agri</name>
    <dbReference type="NCBI Taxonomy" id="2014610"/>
    <lineage>
        <taxon>Bacteria</taxon>
        <taxon>Pseudomonadati</taxon>
        <taxon>Gemmatimonadota</taxon>
        <taxon>Gemmatimonadia</taxon>
        <taxon>Gemmatimonadales</taxon>
        <taxon>Gemmatimonadaceae</taxon>
        <taxon>Roseisolibacter</taxon>
    </lineage>
</organism>
<dbReference type="EMBL" id="BRXS01000002">
    <property type="protein sequence ID" value="GLC24818.1"/>
    <property type="molecule type" value="Genomic_DNA"/>
</dbReference>
<accession>A0AA37QFJ5</accession>
<sequence>MRRLALAALTAALAAAAVASCRDAAGPIRPALSDPPAVRLARGAAGLTAICHAAGRAEDPRFVELRLPANAVDEHLGEQGTPMAGHEQDYLVTERTPCPPPDEPGEVRICKVGAAGIPAGTPFSFVVNGEDVTVSAGACTSLPFRVGTTVNVAETVPANMVLMGLTLAPAAAGTTDLAAGTATVVAGTDVATLTFTNRLNVGFLKVCKASSGTPAVTGSFTFNLTGVPGTTSVSVPVGQCVFVPNTNPVSGIAAGTVVTVTEVANPSTQVGSITCVPTSGSGSCATSGQTATVTIAANITSEVTFANRVNVGFLKVCKASSGAAPVTGSFAFNVSGIPGTTSVTVPVGQCVFVPSTTGITAGTVVTVTEILSPNTQIASITCVPTSGPGSCTSSGLAATVTIGAGLTSEITFTNRAVGQLQVCKTGGVGVSGAFAFAVGDGGAPQSLTVPVGACVVSSVYPVGTVVTITETIPGGFSAPTFTGCTPTGTSGQCRVTIVAGTNTVTFNNTLAPTGQLQVCKVAGTGVTVGTNFSFGVSPGGATYTVSAGTGPAGNCVLDGTYPAGTVVTITETIPAGYNAPTFTGCTATGTPGQCRLTIVTGTNTVTFNNTQAQGF</sequence>
<dbReference type="Proteomes" id="UP001161325">
    <property type="component" value="Unassembled WGS sequence"/>
</dbReference>